<gene>
    <name evidence="8" type="ORF">HQ497_14565</name>
</gene>
<evidence type="ECO:0000256" key="3">
    <source>
        <dbReference type="ARBA" id="ARBA00022475"/>
    </source>
</evidence>
<reference evidence="8" key="1">
    <citation type="submission" date="2020-05" db="EMBL/GenBank/DDBJ databases">
        <title>Sulfur intermediates as new biogeochemical hubs in an aquatic model microbial ecosystem.</title>
        <authorList>
            <person name="Vigneron A."/>
        </authorList>
    </citation>
    <scope>NUCLEOTIDE SEQUENCE</scope>
    <source>
        <strain evidence="8">Bin.250</strain>
    </source>
</reference>
<evidence type="ECO:0000256" key="4">
    <source>
        <dbReference type="ARBA" id="ARBA00022692"/>
    </source>
</evidence>
<evidence type="ECO:0000256" key="5">
    <source>
        <dbReference type="ARBA" id="ARBA00022989"/>
    </source>
</evidence>
<comment type="subcellular location">
    <subcellularLocation>
        <location evidence="1">Cell membrane</location>
        <topology evidence="1">Multi-pass membrane protein</topology>
    </subcellularLocation>
</comment>
<organism evidence="8 9">
    <name type="scientific">SAR86 cluster bacterium</name>
    <dbReference type="NCBI Taxonomy" id="2030880"/>
    <lineage>
        <taxon>Bacteria</taxon>
        <taxon>Pseudomonadati</taxon>
        <taxon>Pseudomonadota</taxon>
        <taxon>Gammaproteobacteria</taxon>
        <taxon>SAR86 cluster</taxon>
    </lineage>
</organism>
<dbReference type="AlphaFoldDB" id="A0A972W063"/>
<evidence type="ECO:0000256" key="7">
    <source>
        <dbReference type="SAM" id="Phobius"/>
    </source>
</evidence>
<name>A0A972W063_9GAMM</name>
<feature type="transmembrane region" description="Helical" evidence="7">
    <location>
        <begin position="249"/>
        <end position="274"/>
    </location>
</feature>
<feature type="transmembrane region" description="Helical" evidence="7">
    <location>
        <begin position="316"/>
        <end position="333"/>
    </location>
</feature>
<keyword evidence="4 7" id="KW-0812">Transmembrane</keyword>
<feature type="transmembrane region" description="Helical" evidence="7">
    <location>
        <begin position="374"/>
        <end position="394"/>
    </location>
</feature>
<comment type="caution">
    <text evidence="8">The sequence shown here is derived from an EMBL/GenBank/DDBJ whole genome shotgun (WGS) entry which is preliminary data.</text>
</comment>
<evidence type="ECO:0000256" key="1">
    <source>
        <dbReference type="ARBA" id="ARBA00004651"/>
    </source>
</evidence>
<dbReference type="EMBL" id="JABMOJ010000540">
    <property type="protein sequence ID" value="NQV66579.1"/>
    <property type="molecule type" value="Genomic_DNA"/>
</dbReference>
<feature type="transmembrane region" description="Helical" evidence="7">
    <location>
        <begin position="406"/>
        <end position="426"/>
    </location>
</feature>
<dbReference type="GO" id="GO:0005886">
    <property type="term" value="C:plasma membrane"/>
    <property type="evidence" value="ECO:0007669"/>
    <property type="project" value="UniProtKB-SubCell"/>
</dbReference>
<feature type="transmembrane region" description="Helical" evidence="7">
    <location>
        <begin position="35"/>
        <end position="61"/>
    </location>
</feature>
<dbReference type="InterPro" id="IPR036259">
    <property type="entry name" value="MFS_trans_sf"/>
</dbReference>
<proteinExistence type="predicted"/>
<protein>
    <submittedName>
        <fullName evidence="8">MFS transporter</fullName>
    </submittedName>
</protein>
<dbReference type="Gene3D" id="1.20.1250.20">
    <property type="entry name" value="MFS general substrate transporter like domains"/>
    <property type="match status" value="2"/>
</dbReference>
<feature type="transmembrane region" description="Helical" evidence="7">
    <location>
        <begin position="200"/>
        <end position="219"/>
    </location>
</feature>
<sequence>MSQVTRKQSASVGSKAGRFFTRGMFAALKNRDFRFLWVGNLAAQFAMQMQMVARGWLIYAMTQSPMMLTWVLLSFAAPSFLFSLFGGVMADRMQKKQVMMVAQGLNATATLVMATIVMSGQVTFMDFIYFGLFNGTVLALSMPARQSVMPELVGEETLFNAMALSTASMNLSRVCGPALAGAIIAMLADGDTANTFAVGVVYYIIAALYLIAVAALLLMRYQGNSTMVVEQGVFADIGAGLVYMWRSPLIFGLLLMAFVPMLFGMPIQFLMPAFNQDMLQGGADSLGLLLAFNGLGALCGSLLLSRLGDLRHKGLWLLLLSLGWAVFMAMFAFTTRLALAVPMITLVGLCSSMYMAMNMSLVQLAVLPAMRGRVNSILMMSFGLMPVGVIPVGYIAEHYGIDTSLWISAVCLAIVTLVLAVCIPAIRQIDQGYAKPPPTA</sequence>
<keyword evidence="6 7" id="KW-0472">Membrane</keyword>
<dbReference type="PANTHER" id="PTHR23513">
    <property type="entry name" value="INTEGRAL MEMBRANE EFFLUX PROTEIN-RELATED"/>
    <property type="match status" value="1"/>
</dbReference>
<feature type="transmembrane region" description="Helical" evidence="7">
    <location>
        <begin position="286"/>
        <end position="304"/>
    </location>
</feature>
<evidence type="ECO:0000313" key="9">
    <source>
        <dbReference type="Proteomes" id="UP000754644"/>
    </source>
</evidence>
<dbReference type="CDD" id="cd06173">
    <property type="entry name" value="MFS_MefA_like"/>
    <property type="match status" value="1"/>
</dbReference>
<evidence type="ECO:0000256" key="2">
    <source>
        <dbReference type="ARBA" id="ARBA00022448"/>
    </source>
</evidence>
<accession>A0A972W063</accession>
<keyword evidence="2" id="KW-0813">Transport</keyword>
<dbReference type="Proteomes" id="UP000754644">
    <property type="component" value="Unassembled WGS sequence"/>
</dbReference>
<keyword evidence="5 7" id="KW-1133">Transmembrane helix</keyword>
<dbReference type="InterPro" id="IPR010290">
    <property type="entry name" value="TM_effector"/>
</dbReference>
<evidence type="ECO:0000313" key="8">
    <source>
        <dbReference type="EMBL" id="NQV66579.1"/>
    </source>
</evidence>
<evidence type="ECO:0000256" key="6">
    <source>
        <dbReference type="ARBA" id="ARBA00023136"/>
    </source>
</evidence>
<keyword evidence="3" id="KW-1003">Cell membrane</keyword>
<feature type="transmembrane region" description="Helical" evidence="7">
    <location>
        <begin position="339"/>
        <end position="362"/>
    </location>
</feature>
<dbReference type="Pfam" id="PF05977">
    <property type="entry name" value="MFS_3"/>
    <property type="match status" value="1"/>
</dbReference>
<dbReference type="PANTHER" id="PTHR23513:SF6">
    <property type="entry name" value="MAJOR FACILITATOR SUPERFAMILY ASSOCIATED DOMAIN-CONTAINING PROTEIN"/>
    <property type="match status" value="1"/>
</dbReference>
<feature type="transmembrane region" description="Helical" evidence="7">
    <location>
        <begin position="67"/>
        <end position="86"/>
    </location>
</feature>
<dbReference type="SUPFAM" id="SSF103473">
    <property type="entry name" value="MFS general substrate transporter"/>
    <property type="match status" value="1"/>
</dbReference>